<feature type="domain" description="PPIase cyclophilin-type" evidence="4">
    <location>
        <begin position="47"/>
        <end position="198"/>
    </location>
</feature>
<comment type="function">
    <text evidence="3">PPIases accelerate the folding of proteins. It catalyzes the cis-trans isomerization of proline imidic peptide bonds in oligopeptides.</text>
</comment>
<evidence type="ECO:0000256" key="1">
    <source>
        <dbReference type="ARBA" id="ARBA00023110"/>
    </source>
</evidence>
<dbReference type="SUPFAM" id="SSF50891">
    <property type="entry name" value="Cyclophilin-like"/>
    <property type="match status" value="1"/>
</dbReference>
<dbReference type="GO" id="GO:0006457">
    <property type="term" value="P:protein folding"/>
    <property type="evidence" value="ECO:0007669"/>
    <property type="project" value="InterPro"/>
</dbReference>
<dbReference type="EC" id="5.2.1.8" evidence="3"/>
<dbReference type="PANTHER" id="PTHR45625:SF4">
    <property type="entry name" value="PEPTIDYLPROLYL ISOMERASE DOMAIN AND WD REPEAT-CONTAINING PROTEIN 1"/>
    <property type="match status" value="1"/>
</dbReference>
<evidence type="ECO:0000256" key="2">
    <source>
        <dbReference type="ARBA" id="ARBA00023235"/>
    </source>
</evidence>
<dbReference type="CDD" id="cd00317">
    <property type="entry name" value="cyclophilin"/>
    <property type="match status" value="1"/>
</dbReference>
<dbReference type="Pfam" id="PF00160">
    <property type="entry name" value="Pro_isomerase"/>
    <property type="match status" value="1"/>
</dbReference>
<organism evidence="5 6">
    <name type="scientific">Candidatus Nealsonbacteria bacterium RIFOXYB1_FULL_40_15</name>
    <dbReference type="NCBI Taxonomy" id="1801677"/>
    <lineage>
        <taxon>Bacteria</taxon>
        <taxon>Candidatus Nealsoniibacteriota</taxon>
    </lineage>
</organism>
<dbReference type="PANTHER" id="PTHR45625">
    <property type="entry name" value="PEPTIDYL-PROLYL CIS-TRANS ISOMERASE-RELATED"/>
    <property type="match status" value="1"/>
</dbReference>
<sequence length="200" mass="22550">MKKVFILIAVLLIIIAGAYFLFSKENKKVQEREEGQLPQNMKAVIKTNLGDIELELFSSLAPKTVDNFKKLSKEGFYDGVKFHRVIKDFMIQGGDPLTKQEELKGDWGTGNPGYFFEDEIHKENRNSEGAISMANTGRPNTNGCQFFINTNNNNYLDKKHTVFGKVIKGMDVVEKIENLAADENGLPLDPAVIQTIEIYD</sequence>
<evidence type="ECO:0000259" key="4">
    <source>
        <dbReference type="PROSITE" id="PS50072"/>
    </source>
</evidence>
<accession>A0A1G2EN98</accession>
<dbReference type="EMBL" id="MHMM01000009">
    <property type="protein sequence ID" value="OGZ27265.1"/>
    <property type="molecule type" value="Genomic_DNA"/>
</dbReference>
<comment type="caution">
    <text evidence="5">The sequence shown here is derived from an EMBL/GenBank/DDBJ whole genome shotgun (WGS) entry which is preliminary data.</text>
</comment>
<keyword evidence="2 3" id="KW-0413">Isomerase</keyword>
<dbReference type="PROSITE" id="PS50072">
    <property type="entry name" value="CSA_PPIASE_2"/>
    <property type="match status" value="1"/>
</dbReference>
<dbReference type="InterPro" id="IPR029000">
    <property type="entry name" value="Cyclophilin-like_dom_sf"/>
</dbReference>
<dbReference type="Gene3D" id="2.40.100.10">
    <property type="entry name" value="Cyclophilin-like"/>
    <property type="match status" value="1"/>
</dbReference>
<dbReference type="InterPro" id="IPR002130">
    <property type="entry name" value="Cyclophilin-type_PPIase_dom"/>
</dbReference>
<gene>
    <name evidence="5" type="ORF">A2365_01590</name>
</gene>
<proteinExistence type="inferred from homology"/>
<dbReference type="STRING" id="1801677.A2365_01590"/>
<dbReference type="PROSITE" id="PS00170">
    <property type="entry name" value="CSA_PPIASE_1"/>
    <property type="match status" value="1"/>
</dbReference>
<dbReference type="InterPro" id="IPR044666">
    <property type="entry name" value="Cyclophilin_A-like"/>
</dbReference>
<dbReference type="Proteomes" id="UP000177740">
    <property type="component" value="Unassembled WGS sequence"/>
</dbReference>
<evidence type="ECO:0000256" key="3">
    <source>
        <dbReference type="RuleBase" id="RU363019"/>
    </source>
</evidence>
<name>A0A1G2EN98_9BACT</name>
<comment type="similarity">
    <text evidence="3">Belongs to the cyclophilin-type PPIase family.</text>
</comment>
<reference evidence="5 6" key="1">
    <citation type="journal article" date="2016" name="Nat. Commun.">
        <title>Thousands of microbial genomes shed light on interconnected biogeochemical processes in an aquifer system.</title>
        <authorList>
            <person name="Anantharaman K."/>
            <person name="Brown C.T."/>
            <person name="Hug L.A."/>
            <person name="Sharon I."/>
            <person name="Castelle C.J."/>
            <person name="Probst A.J."/>
            <person name="Thomas B.C."/>
            <person name="Singh A."/>
            <person name="Wilkins M.J."/>
            <person name="Karaoz U."/>
            <person name="Brodie E.L."/>
            <person name="Williams K.H."/>
            <person name="Hubbard S.S."/>
            <person name="Banfield J.F."/>
        </authorList>
    </citation>
    <scope>NUCLEOTIDE SEQUENCE [LARGE SCALE GENOMIC DNA]</scope>
</reference>
<dbReference type="PRINTS" id="PR00153">
    <property type="entry name" value="CSAPPISMRASE"/>
</dbReference>
<evidence type="ECO:0000313" key="6">
    <source>
        <dbReference type="Proteomes" id="UP000177740"/>
    </source>
</evidence>
<comment type="catalytic activity">
    <reaction evidence="3">
        <text>[protein]-peptidylproline (omega=180) = [protein]-peptidylproline (omega=0)</text>
        <dbReference type="Rhea" id="RHEA:16237"/>
        <dbReference type="Rhea" id="RHEA-COMP:10747"/>
        <dbReference type="Rhea" id="RHEA-COMP:10748"/>
        <dbReference type="ChEBI" id="CHEBI:83833"/>
        <dbReference type="ChEBI" id="CHEBI:83834"/>
        <dbReference type="EC" id="5.2.1.8"/>
    </reaction>
</comment>
<dbReference type="AlphaFoldDB" id="A0A1G2EN98"/>
<keyword evidence="1 3" id="KW-0697">Rotamase</keyword>
<dbReference type="InterPro" id="IPR020892">
    <property type="entry name" value="Cyclophilin-type_PPIase_CS"/>
</dbReference>
<protein>
    <recommendedName>
        <fullName evidence="3">Peptidyl-prolyl cis-trans isomerase</fullName>
        <shortName evidence="3">PPIase</shortName>
        <ecNumber evidence="3">5.2.1.8</ecNumber>
    </recommendedName>
</protein>
<dbReference type="GO" id="GO:0003755">
    <property type="term" value="F:peptidyl-prolyl cis-trans isomerase activity"/>
    <property type="evidence" value="ECO:0007669"/>
    <property type="project" value="UniProtKB-UniRule"/>
</dbReference>
<evidence type="ECO:0000313" key="5">
    <source>
        <dbReference type="EMBL" id="OGZ27265.1"/>
    </source>
</evidence>